<keyword evidence="8" id="KW-0256">Endoplasmic reticulum</keyword>
<dbReference type="SMART" id="SM00702">
    <property type="entry name" value="P4Hc"/>
    <property type="match status" value="1"/>
</dbReference>
<dbReference type="AlphaFoldDB" id="A0A8K0CDY0"/>
<dbReference type="EMBL" id="VTPC01089859">
    <property type="protein sequence ID" value="KAF2885620.1"/>
    <property type="molecule type" value="Genomic_DNA"/>
</dbReference>
<dbReference type="GO" id="GO:0031418">
    <property type="term" value="F:L-ascorbic acid binding"/>
    <property type="evidence" value="ECO:0007669"/>
    <property type="project" value="InterPro"/>
</dbReference>
<evidence type="ECO:0000256" key="8">
    <source>
        <dbReference type="ARBA" id="ARBA00022824"/>
    </source>
</evidence>
<dbReference type="EC" id="1.14.11.7" evidence="4"/>
<keyword evidence="9" id="KW-0223">Dioxygenase</keyword>
<accession>A0A8K0CDY0</accession>
<evidence type="ECO:0000256" key="12">
    <source>
        <dbReference type="ARBA" id="ARBA00023180"/>
    </source>
</evidence>
<feature type="domain" description="Fe2OG dioxygenase" evidence="13">
    <location>
        <begin position="104"/>
        <end position="218"/>
    </location>
</feature>
<evidence type="ECO:0000313" key="15">
    <source>
        <dbReference type="Proteomes" id="UP000801492"/>
    </source>
</evidence>
<evidence type="ECO:0000313" key="14">
    <source>
        <dbReference type="EMBL" id="KAF2885620.1"/>
    </source>
</evidence>
<evidence type="ECO:0000256" key="2">
    <source>
        <dbReference type="ARBA" id="ARBA00001962"/>
    </source>
</evidence>
<keyword evidence="10" id="KW-0560">Oxidoreductase</keyword>
<evidence type="ECO:0000256" key="6">
    <source>
        <dbReference type="ARBA" id="ARBA00022729"/>
    </source>
</evidence>
<keyword evidence="12" id="KW-0325">Glycoprotein</keyword>
<evidence type="ECO:0000259" key="13">
    <source>
        <dbReference type="PROSITE" id="PS51471"/>
    </source>
</evidence>
<gene>
    <name evidence="14" type="ORF">ILUMI_20562</name>
</gene>
<keyword evidence="5" id="KW-0479">Metal-binding</keyword>
<keyword evidence="15" id="KW-1185">Reference proteome</keyword>
<dbReference type="Pfam" id="PF13640">
    <property type="entry name" value="2OG-FeII_Oxy_3"/>
    <property type="match status" value="1"/>
</dbReference>
<protein>
    <recommendedName>
        <fullName evidence="4">procollagen-proline 3-dioxygenase</fullName>
        <ecNumber evidence="4">1.14.11.7</ecNumber>
    </recommendedName>
</protein>
<dbReference type="OrthoDB" id="8517835at2759"/>
<dbReference type="GO" id="GO:0032963">
    <property type="term" value="P:collagen metabolic process"/>
    <property type="evidence" value="ECO:0007669"/>
    <property type="project" value="InterPro"/>
</dbReference>
<keyword evidence="6" id="KW-0732">Signal</keyword>
<dbReference type="InterPro" id="IPR005123">
    <property type="entry name" value="Oxoglu/Fe-dep_dioxygenase_dom"/>
</dbReference>
<dbReference type="PANTHER" id="PTHR14049">
    <property type="entry name" value="LEPRECAN 1"/>
    <property type="match status" value="1"/>
</dbReference>
<comment type="caution">
    <text evidence="14">The sequence shown here is derived from an EMBL/GenBank/DDBJ whole genome shotgun (WGS) entry which is preliminary data.</text>
</comment>
<evidence type="ECO:0000256" key="10">
    <source>
        <dbReference type="ARBA" id="ARBA00023002"/>
    </source>
</evidence>
<dbReference type="Proteomes" id="UP000801492">
    <property type="component" value="Unassembled WGS sequence"/>
</dbReference>
<comment type="similarity">
    <text evidence="3">Belongs to the leprecan family.</text>
</comment>
<evidence type="ECO:0000256" key="1">
    <source>
        <dbReference type="ARBA" id="ARBA00001961"/>
    </source>
</evidence>
<evidence type="ECO:0000256" key="7">
    <source>
        <dbReference type="ARBA" id="ARBA00022737"/>
    </source>
</evidence>
<dbReference type="FunFam" id="2.60.120.620:FF:000003">
    <property type="entry name" value="Prolyl 3-hydroxylase 2"/>
    <property type="match status" value="1"/>
</dbReference>
<dbReference type="GO" id="GO:0019797">
    <property type="term" value="F:procollagen-proline 3-dioxygenase activity"/>
    <property type="evidence" value="ECO:0007669"/>
    <property type="project" value="UniProtKB-EC"/>
</dbReference>
<dbReference type="InterPro" id="IPR006620">
    <property type="entry name" value="Pro_4_hyd_alph"/>
</dbReference>
<evidence type="ECO:0000256" key="9">
    <source>
        <dbReference type="ARBA" id="ARBA00022964"/>
    </source>
</evidence>
<evidence type="ECO:0000256" key="11">
    <source>
        <dbReference type="ARBA" id="ARBA00023004"/>
    </source>
</evidence>
<reference evidence="14" key="1">
    <citation type="submission" date="2019-08" db="EMBL/GenBank/DDBJ databases">
        <title>The genome of the North American firefly Photinus pyralis.</title>
        <authorList>
            <consortium name="Photinus pyralis genome working group"/>
            <person name="Fallon T.R."/>
            <person name="Sander Lower S.E."/>
            <person name="Weng J.-K."/>
        </authorList>
    </citation>
    <scope>NUCLEOTIDE SEQUENCE</scope>
    <source>
        <strain evidence="14">TRF0915ILg1</strain>
        <tissue evidence="14">Whole body</tissue>
    </source>
</reference>
<dbReference type="PROSITE" id="PS51471">
    <property type="entry name" value="FE2OG_OXY"/>
    <property type="match status" value="1"/>
</dbReference>
<comment type="cofactor">
    <cofactor evidence="1">
        <name>L-ascorbate</name>
        <dbReference type="ChEBI" id="CHEBI:38290"/>
    </cofactor>
</comment>
<evidence type="ECO:0000256" key="3">
    <source>
        <dbReference type="ARBA" id="ARBA00006487"/>
    </source>
</evidence>
<evidence type="ECO:0000256" key="5">
    <source>
        <dbReference type="ARBA" id="ARBA00022723"/>
    </source>
</evidence>
<name>A0A8K0CDY0_IGNLU</name>
<dbReference type="InterPro" id="IPR039575">
    <property type="entry name" value="P3H"/>
</dbReference>
<dbReference type="Gene3D" id="2.60.120.620">
    <property type="entry name" value="q2cbj1_9rhob like domain"/>
    <property type="match status" value="1"/>
</dbReference>
<keyword evidence="7" id="KW-0677">Repeat</keyword>
<sequence length="247" mass="27890">MDEKDLNGTKRFVSDGLATENDCKSLLEMVTLFAQQGDGYKGHMSPHTEMEKFEGLTVGRAALLVYFGFLDRKALELYLKITENAKQHLEEQFNLKRKLYFNYTHLVCRSALPNSPSNRTDFSHAVHADNCNLISNGLCEKLPPAYTWRDYSAILYLNHDFKGGEFIFSGDFDGNVVQSSIRPKCGRMVGFSSGAENLHGVRAVKQGTRCAVALWFTFDKKHAETDRNVAFELIEEDPFKALAELLS</sequence>
<evidence type="ECO:0000256" key="4">
    <source>
        <dbReference type="ARBA" id="ARBA00012262"/>
    </source>
</evidence>
<comment type="cofactor">
    <cofactor evidence="2">
        <name>Fe cation</name>
        <dbReference type="ChEBI" id="CHEBI:24875"/>
    </cofactor>
</comment>
<dbReference type="GO" id="GO:0005506">
    <property type="term" value="F:iron ion binding"/>
    <property type="evidence" value="ECO:0007669"/>
    <property type="project" value="InterPro"/>
</dbReference>
<keyword evidence="11" id="KW-0408">Iron</keyword>
<dbReference type="PANTHER" id="PTHR14049:SF9">
    <property type="entry name" value="PROCOLLAGEN-PROLINE 3-DIOXYGENASE"/>
    <property type="match status" value="1"/>
</dbReference>
<dbReference type="InterPro" id="IPR044862">
    <property type="entry name" value="Pro_4_hyd_alph_FE2OG_OXY"/>
</dbReference>
<proteinExistence type="inferred from homology"/>
<organism evidence="14 15">
    <name type="scientific">Ignelater luminosus</name>
    <name type="common">Cucubano</name>
    <name type="synonym">Pyrophorus luminosus</name>
    <dbReference type="NCBI Taxonomy" id="2038154"/>
    <lineage>
        <taxon>Eukaryota</taxon>
        <taxon>Metazoa</taxon>
        <taxon>Ecdysozoa</taxon>
        <taxon>Arthropoda</taxon>
        <taxon>Hexapoda</taxon>
        <taxon>Insecta</taxon>
        <taxon>Pterygota</taxon>
        <taxon>Neoptera</taxon>
        <taxon>Endopterygota</taxon>
        <taxon>Coleoptera</taxon>
        <taxon>Polyphaga</taxon>
        <taxon>Elateriformia</taxon>
        <taxon>Elateroidea</taxon>
        <taxon>Elateridae</taxon>
        <taxon>Agrypninae</taxon>
        <taxon>Pyrophorini</taxon>
        <taxon>Ignelater</taxon>
    </lineage>
</organism>